<gene>
    <name evidence="1" type="ORF">DUPY_50700</name>
</gene>
<evidence type="ECO:0008006" key="3">
    <source>
        <dbReference type="Google" id="ProtNLM"/>
    </source>
</evidence>
<protein>
    <recommendedName>
        <fullName evidence="3">Tail terminator</fullName>
    </recommendedName>
</protein>
<reference evidence="2" key="1">
    <citation type="journal article" date="2016" name="Front. Microbiol.">
        <title>Molecular Keys to the Janthinobacterium and Duganella spp. Interaction with the Plant Pathogen Fusarium graminearum.</title>
        <authorList>
            <person name="Haack F.S."/>
            <person name="Poehlein A."/>
            <person name="Kroger C."/>
            <person name="Voigt C.A."/>
            <person name="Piepenbring M."/>
            <person name="Bode H.B."/>
            <person name="Daniel R."/>
            <person name="Schafer W."/>
            <person name="Streit W.R."/>
        </authorList>
    </citation>
    <scope>NUCLEOTIDE SEQUENCE [LARGE SCALE GENOMIC DNA]</scope>
    <source>
        <strain evidence="2">T54</strain>
    </source>
</reference>
<dbReference type="InterPro" id="IPR025395">
    <property type="entry name" value="Phage_tail_terminator-like"/>
</dbReference>
<keyword evidence="2" id="KW-1185">Reference proteome</keyword>
<dbReference type="EMBL" id="LROM01000152">
    <property type="protein sequence ID" value="OEZ91458.1"/>
    <property type="molecule type" value="Genomic_DNA"/>
</dbReference>
<dbReference type="RefSeq" id="WP_070251940.1">
    <property type="nucleotide sequence ID" value="NZ_LROM01000152.1"/>
</dbReference>
<dbReference type="AlphaFoldDB" id="A0A1E7W691"/>
<evidence type="ECO:0000313" key="2">
    <source>
        <dbReference type="Proteomes" id="UP000175989"/>
    </source>
</evidence>
<name>A0A1E7W691_9BURK</name>
<dbReference type="OrthoDB" id="8703132at2"/>
<evidence type="ECO:0000313" key="1">
    <source>
        <dbReference type="EMBL" id="OEZ91458.1"/>
    </source>
</evidence>
<sequence>MTIPNIRNALEQALASIDPAIDIVHENVPYDPVPDRPYCAAYLLVAEPGNPTLGEAYHKEQGVMQVNLQYPPLVGTLDCALRAEAIRALFKRGSAFSDGGVTVQIDRTPEIDRGEQVDGRWMQIVRIRWHADIFTA</sequence>
<dbReference type="Gene3D" id="3.30.2000.20">
    <property type="match status" value="1"/>
</dbReference>
<organism evidence="1 2">
    <name type="scientific">Duganella phyllosphaerae</name>
    <dbReference type="NCBI Taxonomy" id="762836"/>
    <lineage>
        <taxon>Bacteria</taxon>
        <taxon>Pseudomonadati</taxon>
        <taxon>Pseudomonadota</taxon>
        <taxon>Betaproteobacteria</taxon>
        <taxon>Burkholderiales</taxon>
        <taxon>Oxalobacteraceae</taxon>
        <taxon>Telluria group</taxon>
        <taxon>Duganella</taxon>
    </lineage>
</organism>
<accession>A0A1E7W691</accession>
<comment type="caution">
    <text evidence="1">The sequence shown here is derived from an EMBL/GenBank/DDBJ whole genome shotgun (WGS) entry which is preliminary data.</text>
</comment>
<proteinExistence type="predicted"/>
<dbReference type="Pfam" id="PF13554">
    <property type="entry name" value="Phage_tail_terminator_5"/>
    <property type="match status" value="1"/>
</dbReference>
<dbReference type="Proteomes" id="UP000175989">
    <property type="component" value="Unassembled WGS sequence"/>
</dbReference>